<organism evidence="1 2">
    <name type="scientific">Septoria linicola</name>
    <dbReference type="NCBI Taxonomy" id="215465"/>
    <lineage>
        <taxon>Eukaryota</taxon>
        <taxon>Fungi</taxon>
        <taxon>Dikarya</taxon>
        <taxon>Ascomycota</taxon>
        <taxon>Pezizomycotina</taxon>
        <taxon>Dothideomycetes</taxon>
        <taxon>Dothideomycetidae</taxon>
        <taxon>Mycosphaerellales</taxon>
        <taxon>Mycosphaerellaceae</taxon>
        <taxon>Septoria</taxon>
    </lineage>
</organism>
<evidence type="ECO:0000313" key="1">
    <source>
        <dbReference type="EMBL" id="USW58019.1"/>
    </source>
</evidence>
<evidence type="ECO:0000313" key="2">
    <source>
        <dbReference type="Proteomes" id="UP001056384"/>
    </source>
</evidence>
<name>A0A9Q9EPT0_9PEZI</name>
<sequence>MYTMRTVEQGLLTSMPTQSGSDFYSRDPWNASSDSLLALEEEPWNLAQWLQTPTMASAETRAPLDTEHADPLLPTAQSIISPATRREAPNIADGAHEQAHDASHWLTKVFDRQAFLDLELRANEERQEFDDPRANALYAPNRHFGGLPFSGAIAANHHTRVVQEAQTRALHLPQWEALPLYTANATNDPMAGIMSSLQASCAGMTLARHRSAVIMSI</sequence>
<protein>
    <submittedName>
        <fullName evidence="1">Uncharacterized protein</fullName>
    </submittedName>
</protein>
<dbReference type="EMBL" id="CP099427">
    <property type="protein sequence ID" value="USW58019.1"/>
    <property type="molecule type" value="Genomic_DNA"/>
</dbReference>
<accession>A0A9Q9EPT0</accession>
<dbReference type="AlphaFoldDB" id="A0A9Q9EPT0"/>
<keyword evidence="2" id="KW-1185">Reference proteome</keyword>
<proteinExistence type="predicted"/>
<gene>
    <name evidence="1" type="ORF">Slin15195_G113380</name>
</gene>
<reference evidence="1" key="1">
    <citation type="submission" date="2022-06" db="EMBL/GenBank/DDBJ databases">
        <title>Complete genome sequences of two strains of the flax pathogen Septoria linicola.</title>
        <authorList>
            <person name="Lapalu N."/>
            <person name="Simon A."/>
            <person name="Demenou B."/>
            <person name="Paumier D."/>
            <person name="Guillot M.-P."/>
            <person name="Gout L."/>
            <person name="Valade R."/>
        </authorList>
    </citation>
    <scope>NUCLEOTIDE SEQUENCE</scope>
    <source>
        <strain evidence="1">SE15195</strain>
    </source>
</reference>
<dbReference type="Proteomes" id="UP001056384">
    <property type="component" value="Chromosome 10"/>
</dbReference>